<dbReference type="RefSeq" id="WP_252749955.1">
    <property type="nucleotide sequence ID" value="NZ_CP097116.1"/>
</dbReference>
<evidence type="ECO:0000313" key="1">
    <source>
        <dbReference type="EMBL" id="USS85060.1"/>
    </source>
</evidence>
<accession>A0ABY5BPB5</accession>
<dbReference type="Proteomes" id="UP001056707">
    <property type="component" value="Chromosome"/>
</dbReference>
<sequence length="89" mass="10337">MTMTNREHIEKLGLTLVKLENDWDPDKDEYKPKAIGGALVIPERKEHGMVLHKGDYLVFNGYDYCGFFYADDIDKLITTVIRKDDENND</sequence>
<proteinExistence type="predicted"/>
<keyword evidence="2" id="KW-1185">Reference proteome</keyword>
<evidence type="ECO:0008006" key="3">
    <source>
        <dbReference type="Google" id="ProtNLM"/>
    </source>
</evidence>
<gene>
    <name evidence="1" type="ORF">M3M35_07160</name>
</gene>
<dbReference type="EMBL" id="CP097116">
    <property type="protein sequence ID" value="USS85060.1"/>
    <property type="molecule type" value="Genomic_DNA"/>
</dbReference>
<organism evidence="1 2">
    <name type="scientific">Fructilactobacillus myrtifloralis</name>
    <dbReference type="NCBI Taxonomy" id="2940301"/>
    <lineage>
        <taxon>Bacteria</taxon>
        <taxon>Bacillati</taxon>
        <taxon>Bacillota</taxon>
        <taxon>Bacilli</taxon>
        <taxon>Lactobacillales</taxon>
        <taxon>Lactobacillaceae</taxon>
        <taxon>Fructilactobacillus</taxon>
    </lineage>
</organism>
<evidence type="ECO:0000313" key="2">
    <source>
        <dbReference type="Proteomes" id="UP001056707"/>
    </source>
</evidence>
<reference evidence="1" key="1">
    <citation type="submission" date="2022-05" db="EMBL/GenBank/DDBJ databases">
        <authorList>
            <person name="Oliphant S.A."/>
            <person name="Watson-Haigh N.S."/>
            <person name="Sumby K.M."/>
            <person name="Gardner J.M."/>
            <person name="Jiranek V."/>
        </authorList>
    </citation>
    <scope>NUCLEOTIDE SEQUENCE</scope>
    <source>
        <strain evidence="1">KI16_H9</strain>
    </source>
</reference>
<protein>
    <recommendedName>
        <fullName evidence="3">Co-chaperonin GroES</fullName>
    </recommendedName>
</protein>
<name>A0ABY5BPB5_9LACO</name>